<feature type="transmembrane region" description="Helical" evidence="1">
    <location>
        <begin position="82"/>
        <end position="101"/>
    </location>
</feature>
<feature type="transmembrane region" description="Helical" evidence="1">
    <location>
        <begin position="48"/>
        <end position="67"/>
    </location>
</feature>
<organism evidence="2 3">
    <name type="scientific">Paracoccus cavernae</name>
    <dbReference type="NCBI Taxonomy" id="1571207"/>
    <lineage>
        <taxon>Bacteria</taxon>
        <taxon>Pseudomonadati</taxon>
        <taxon>Pseudomonadota</taxon>
        <taxon>Alphaproteobacteria</taxon>
        <taxon>Rhodobacterales</taxon>
        <taxon>Paracoccaceae</taxon>
        <taxon>Paracoccus</taxon>
    </lineage>
</organism>
<proteinExistence type="predicted"/>
<keyword evidence="3" id="KW-1185">Reference proteome</keyword>
<keyword evidence="1" id="KW-0812">Transmembrane</keyword>
<dbReference type="Proteomes" id="UP001243846">
    <property type="component" value="Unassembled WGS sequence"/>
</dbReference>
<dbReference type="InterPro" id="IPR012666">
    <property type="entry name" value="CbtA_put"/>
</dbReference>
<dbReference type="Pfam" id="PF09490">
    <property type="entry name" value="CbtA"/>
    <property type="match status" value="1"/>
</dbReference>
<reference evidence="3" key="1">
    <citation type="journal article" date="2019" name="Int. J. Syst. Evol. Microbiol.">
        <title>The Global Catalogue of Microorganisms (GCM) 10K type strain sequencing project: providing services to taxonomists for standard genome sequencing and annotation.</title>
        <authorList>
            <consortium name="The Broad Institute Genomics Platform"/>
            <consortium name="The Broad Institute Genome Sequencing Center for Infectious Disease"/>
            <person name="Wu L."/>
            <person name="Ma J."/>
        </authorList>
    </citation>
    <scope>NUCLEOTIDE SEQUENCE [LARGE SCALE GENOMIC DNA]</scope>
    <source>
        <strain evidence="3">CECT 8482</strain>
    </source>
</reference>
<evidence type="ECO:0000256" key="1">
    <source>
        <dbReference type="SAM" id="Phobius"/>
    </source>
</evidence>
<protein>
    <submittedName>
        <fullName evidence="2">CbtA family protein</fullName>
    </submittedName>
</protein>
<feature type="transmembrane region" description="Helical" evidence="1">
    <location>
        <begin position="12"/>
        <end position="36"/>
    </location>
</feature>
<name>A0ABT8D965_9RHOB</name>
<evidence type="ECO:0000313" key="3">
    <source>
        <dbReference type="Proteomes" id="UP001243846"/>
    </source>
</evidence>
<evidence type="ECO:0000313" key="2">
    <source>
        <dbReference type="EMBL" id="MDN3711967.1"/>
    </source>
</evidence>
<gene>
    <name evidence="2" type="ORF">QWZ10_09345</name>
</gene>
<accession>A0ABT8D965</accession>
<sequence length="119" mass="12516">MSGGIDLKRDALTVLFSILIYAGYGLLGLAVLLIALGRGQNLRPRDGMLWGLAGFLAVQFLPALGLAPELPGMSAADLGQRQLWWGATVLASGLGLWLIAFGTSWRAWAPAIALIAAPM</sequence>
<dbReference type="EMBL" id="JAUFRC010000001">
    <property type="protein sequence ID" value="MDN3711967.1"/>
    <property type="molecule type" value="Genomic_DNA"/>
</dbReference>
<keyword evidence="1" id="KW-1133">Transmembrane helix</keyword>
<comment type="caution">
    <text evidence="2">The sequence shown here is derived from an EMBL/GenBank/DDBJ whole genome shotgun (WGS) entry which is preliminary data.</text>
</comment>
<keyword evidence="1" id="KW-0472">Membrane</keyword>